<comment type="subcellular location">
    <subcellularLocation>
        <location evidence="1">Membrane</location>
        <topology evidence="1">Single-pass membrane protein</topology>
    </subcellularLocation>
</comment>
<sequence>MTTINQFYYEGLFVAAAGVLMLLVYVLYFRPSVGAAYLRTGLGKPVLLLQQGAFVIPGLHRLTQLDLQTRSLELILSGEDSLRTKDLLRVDMSLIASVRIEATPEQLLKAGSLLQKDGWQNLILWWETECKGVVATLVAATTLEHLHQQRQSMLERLTPILESRLQIDGLQLIALTIPMLAETESRYYDTANWMDAKGLALLEQLRCDYRKQCHLQRRETELMVRRTDFESALQCMEWERGEFVARLQHVRFKAEADAKADQELEEIYVAKVLASEMIQRDVTLTRLQTQQELAAARSAYQFSIT</sequence>
<dbReference type="Gene3D" id="3.30.479.30">
    <property type="entry name" value="Band 7 domain"/>
    <property type="match status" value="1"/>
</dbReference>
<evidence type="ECO:0000256" key="2">
    <source>
        <dbReference type="SAM" id="Phobius"/>
    </source>
</evidence>
<keyword evidence="2" id="KW-0812">Transmembrane</keyword>
<dbReference type="KEGG" id="tun:J9260_06765"/>
<evidence type="ECO:0000259" key="3">
    <source>
        <dbReference type="Pfam" id="PF01145"/>
    </source>
</evidence>
<dbReference type="Proteomes" id="UP000672009">
    <property type="component" value="Chromosome"/>
</dbReference>
<dbReference type="EMBL" id="CP072793">
    <property type="protein sequence ID" value="QTR54786.1"/>
    <property type="molecule type" value="Genomic_DNA"/>
</dbReference>
<keyword evidence="5" id="KW-1185">Reference proteome</keyword>
<accession>A0A975II27</accession>
<dbReference type="RefSeq" id="WP_210220260.1">
    <property type="nucleotide sequence ID" value="NZ_CP072793.1"/>
</dbReference>
<feature type="domain" description="Band 7" evidence="3">
    <location>
        <begin position="35"/>
        <end position="178"/>
    </location>
</feature>
<keyword evidence="2" id="KW-0472">Membrane</keyword>
<dbReference type="InterPro" id="IPR036013">
    <property type="entry name" value="Band_7/SPFH_dom_sf"/>
</dbReference>
<feature type="transmembrane region" description="Helical" evidence="2">
    <location>
        <begin position="7"/>
        <end position="28"/>
    </location>
</feature>
<evidence type="ECO:0000313" key="5">
    <source>
        <dbReference type="Proteomes" id="UP000672009"/>
    </source>
</evidence>
<dbReference type="AlphaFoldDB" id="A0A975II27"/>
<gene>
    <name evidence="4" type="ORF">J9260_06765</name>
</gene>
<protein>
    <recommendedName>
        <fullName evidence="3">Band 7 domain-containing protein</fullName>
    </recommendedName>
</protein>
<keyword evidence="2" id="KW-1133">Transmembrane helix</keyword>
<reference evidence="4" key="1">
    <citation type="submission" date="2021-04" db="EMBL/GenBank/DDBJ databases">
        <title>Genomics, taxonomy and metabolism of representatives of sulfur bacteria of the genus Thiothrix: Thiothrix fructosivorans QT, Thiothrix unzii A1T and three new species, Thiothrix subterranea sp. nov., Thiothrix litoralis sp. nov. and 'Candidatus Thiothrix anitrata' sp. nov.</title>
        <authorList>
            <person name="Ravin N.V."/>
            <person name="Smolyakov D."/>
            <person name="Rudenko T.S."/>
            <person name="Mardanov A.V."/>
            <person name="Beletsky A.V."/>
            <person name="Markov N.D."/>
            <person name="Fomenkov A.I."/>
            <person name="Roberts R.J."/>
            <person name="Karnachuk O.V."/>
            <person name="Novikov A."/>
            <person name="Grabovich M.Y."/>
        </authorList>
    </citation>
    <scope>NUCLEOTIDE SEQUENCE</scope>
    <source>
        <strain evidence="4">A1</strain>
    </source>
</reference>
<dbReference type="InterPro" id="IPR001107">
    <property type="entry name" value="Band_7"/>
</dbReference>
<dbReference type="Pfam" id="PF01145">
    <property type="entry name" value="Band_7"/>
    <property type="match status" value="1"/>
</dbReference>
<evidence type="ECO:0000256" key="1">
    <source>
        <dbReference type="ARBA" id="ARBA00004167"/>
    </source>
</evidence>
<dbReference type="GO" id="GO:0016020">
    <property type="term" value="C:membrane"/>
    <property type="evidence" value="ECO:0007669"/>
    <property type="project" value="UniProtKB-SubCell"/>
</dbReference>
<evidence type="ECO:0000313" key="4">
    <source>
        <dbReference type="EMBL" id="QTR54786.1"/>
    </source>
</evidence>
<organism evidence="4 5">
    <name type="scientific">Thiothrix unzii</name>
    <dbReference type="NCBI Taxonomy" id="111769"/>
    <lineage>
        <taxon>Bacteria</taxon>
        <taxon>Pseudomonadati</taxon>
        <taxon>Pseudomonadota</taxon>
        <taxon>Gammaproteobacteria</taxon>
        <taxon>Thiotrichales</taxon>
        <taxon>Thiotrichaceae</taxon>
        <taxon>Thiothrix</taxon>
    </lineage>
</organism>
<proteinExistence type="predicted"/>
<dbReference type="SUPFAM" id="SSF117892">
    <property type="entry name" value="Band 7/SPFH domain"/>
    <property type="match status" value="1"/>
</dbReference>
<name>A0A975II27_9GAMM</name>